<protein>
    <submittedName>
        <fullName evidence="2">Uncharacterized protein</fullName>
    </submittedName>
</protein>
<keyword evidence="1" id="KW-0472">Membrane</keyword>
<sequence length="220" mass="24535">MGYKSDLDKKIESYVNQLFTGVRESQQLFELKEELTTNLKEKINDYKKMGMDEKEAFKEAVSSLGDLSGLVDDMRVLGQDKAKQAVYTNMTARVSTAGLIIGVLVILFGILTTAMFYYMDLPLQAVPGPAIFIVLGGAIVTYSLLTRETSQKYAMNKVRALLYSLSIGFILFSLFVAFVTRLATGEMFIAISSFMVFFLVGIGLFLGLIFSGTDRKKYKH</sequence>
<keyword evidence="1" id="KW-0812">Transmembrane</keyword>
<reference evidence="2 3" key="1">
    <citation type="submission" date="2019-03" db="EMBL/GenBank/DDBJ databases">
        <title>Genomic Encyclopedia of Type Strains, Phase IV (KMG-IV): sequencing the most valuable type-strain genomes for metagenomic binning, comparative biology and taxonomic classification.</title>
        <authorList>
            <person name="Goeker M."/>
        </authorList>
    </citation>
    <scope>NUCLEOTIDE SEQUENCE [LARGE SCALE GENOMIC DNA]</scope>
    <source>
        <strain evidence="2 3">DSM 25894</strain>
    </source>
</reference>
<keyword evidence="1" id="KW-1133">Transmembrane helix</keyword>
<organism evidence="2 3">
    <name type="scientific">Melghiribacillus thermohalophilus</name>
    <dbReference type="NCBI Taxonomy" id="1324956"/>
    <lineage>
        <taxon>Bacteria</taxon>
        <taxon>Bacillati</taxon>
        <taxon>Bacillota</taxon>
        <taxon>Bacilli</taxon>
        <taxon>Bacillales</taxon>
        <taxon>Bacillaceae</taxon>
        <taxon>Melghiribacillus</taxon>
    </lineage>
</organism>
<dbReference type="RefSeq" id="WP_132372601.1">
    <property type="nucleotide sequence ID" value="NZ_SMAN01000020.1"/>
</dbReference>
<dbReference type="InterPro" id="IPR047928">
    <property type="entry name" value="Perm_prefix_1"/>
</dbReference>
<feature type="transmembrane region" description="Helical" evidence="1">
    <location>
        <begin position="97"/>
        <end position="119"/>
    </location>
</feature>
<dbReference type="NCBIfam" id="NF038403">
    <property type="entry name" value="perm_prefix_1"/>
    <property type="match status" value="1"/>
</dbReference>
<comment type="caution">
    <text evidence="2">The sequence shown here is derived from an EMBL/GenBank/DDBJ whole genome shotgun (WGS) entry which is preliminary data.</text>
</comment>
<feature type="transmembrane region" description="Helical" evidence="1">
    <location>
        <begin position="160"/>
        <end position="182"/>
    </location>
</feature>
<evidence type="ECO:0000313" key="2">
    <source>
        <dbReference type="EMBL" id="TCT18938.1"/>
    </source>
</evidence>
<accession>A0A4R3MRG9</accession>
<gene>
    <name evidence="2" type="ORF">EDD68_12046</name>
</gene>
<feature type="transmembrane region" description="Helical" evidence="1">
    <location>
        <begin position="188"/>
        <end position="210"/>
    </location>
</feature>
<dbReference type="Proteomes" id="UP000294650">
    <property type="component" value="Unassembled WGS sequence"/>
</dbReference>
<feature type="transmembrane region" description="Helical" evidence="1">
    <location>
        <begin position="125"/>
        <end position="145"/>
    </location>
</feature>
<dbReference type="OrthoDB" id="2963492at2"/>
<keyword evidence="3" id="KW-1185">Reference proteome</keyword>
<evidence type="ECO:0000256" key="1">
    <source>
        <dbReference type="SAM" id="Phobius"/>
    </source>
</evidence>
<evidence type="ECO:0000313" key="3">
    <source>
        <dbReference type="Proteomes" id="UP000294650"/>
    </source>
</evidence>
<dbReference type="AlphaFoldDB" id="A0A4R3MRG9"/>
<dbReference type="EMBL" id="SMAN01000020">
    <property type="protein sequence ID" value="TCT18938.1"/>
    <property type="molecule type" value="Genomic_DNA"/>
</dbReference>
<name>A0A4R3MRG9_9BACI</name>
<proteinExistence type="predicted"/>